<dbReference type="Proteomes" id="UP001488805">
    <property type="component" value="Unassembled WGS sequence"/>
</dbReference>
<reference evidence="5 6" key="1">
    <citation type="journal article" date="2024" name="Genome Biol. Evol.">
        <title>Chromosome-level genome assembly of the viviparous eelpout Zoarces viviparus.</title>
        <authorList>
            <person name="Fuhrmann N."/>
            <person name="Brasseur M.V."/>
            <person name="Bakowski C.E."/>
            <person name="Podsiadlowski L."/>
            <person name="Prost S."/>
            <person name="Krehenwinkel H."/>
            <person name="Mayer C."/>
        </authorList>
    </citation>
    <scope>NUCLEOTIDE SEQUENCE [LARGE SCALE GENOMIC DNA]</scope>
    <source>
        <strain evidence="5">NO-MEL_2022_Ind0_liver</strain>
    </source>
</reference>
<sequence>MRLWRLLLQSHLGNAFWIELLCVSLPAPSNVSISSFNMEHTLSFLPGLPTPPDTHFTVQTLHFRKNTWRPVAACLELTAGQTCNLTRAFKDPLNQYWARIRAFTPTQTSNWTVSERFRPLFDTVLGPPDVSASGCGNCLLLQIRFPSTTGLQHFKRFYRRVVLYVRRSRDDAQFSLSLPYKEENIISYLETGVEYCVTVSVMSHISPNRISSKPCCAFTSPPRARSSLHLVLSLLGVFCALGFLLVGLVVHGGQLSFKLLRTPRRRTLSYILLQCRHRGSAPIVSHEVSEGSADCQQAASATTELL</sequence>
<gene>
    <name evidence="5" type="ORF">VZT92_005696</name>
</gene>
<comment type="caution">
    <text evidence="5">The sequence shown here is derived from an EMBL/GenBank/DDBJ whole genome shotgun (WGS) entry which is preliminary data.</text>
</comment>
<feature type="domain" description="Fibronectin type-III" evidence="3">
    <location>
        <begin position="23"/>
        <end position="111"/>
    </location>
</feature>
<dbReference type="InterPro" id="IPR050650">
    <property type="entry name" value="Type-II_Cytokine-TF_Rcpt"/>
</dbReference>
<dbReference type="SUPFAM" id="SSF49265">
    <property type="entry name" value="Fibronectin type III"/>
    <property type="match status" value="2"/>
</dbReference>
<dbReference type="PANTHER" id="PTHR20859">
    <property type="entry name" value="INTERFERON/INTERLEUKIN RECEPTOR"/>
    <property type="match status" value="1"/>
</dbReference>
<dbReference type="AlphaFoldDB" id="A0AAW1FT84"/>
<dbReference type="Pfam" id="PF09294">
    <property type="entry name" value="Interfer-bind"/>
    <property type="match status" value="1"/>
</dbReference>
<dbReference type="InterPro" id="IPR003961">
    <property type="entry name" value="FN3_dom"/>
</dbReference>
<keyword evidence="1" id="KW-0472">Membrane</keyword>
<dbReference type="InterPro" id="IPR015373">
    <property type="entry name" value="Interferon/interleukin_rcp_dom"/>
</dbReference>
<evidence type="ECO:0000256" key="1">
    <source>
        <dbReference type="SAM" id="Phobius"/>
    </source>
</evidence>
<evidence type="ECO:0000313" key="6">
    <source>
        <dbReference type="Proteomes" id="UP001488805"/>
    </source>
</evidence>
<evidence type="ECO:0000259" key="3">
    <source>
        <dbReference type="Pfam" id="PF01108"/>
    </source>
</evidence>
<feature type="chain" id="PRO_5043799821" description="Interferon alpha/beta receptor 2" evidence="2">
    <location>
        <begin position="16"/>
        <end position="306"/>
    </location>
</feature>
<dbReference type="EMBL" id="JBCEZU010000034">
    <property type="protein sequence ID" value="KAK9538142.1"/>
    <property type="molecule type" value="Genomic_DNA"/>
</dbReference>
<feature type="signal peptide" evidence="2">
    <location>
        <begin position="1"/>
        <end position="15"/>
    </location>
</feature>
<evidence type="ECO:0008006" key="7">
    <source>
        <dbReference type="Google" id="ProtNLM"/>
    </source>
</evidence>
<organism evidence="5 6">
    <name type="scientific">Zoarces viviparus</name>
    <name type="common">Viviparous eelpout</name>
    <name type="synonym">Blennius viviparus</name>
    <dbReference type="NCBI Taxonomy" id="48416"/>
    <lineage>
        <taxon>Eukaryota</taxon>
        <taxon>Metazoa</taxon>
        <taxon>Chordata</taxon>
        <taxon>Craniata</taxon>
        <taxon>Vertebrata</taxon>
        <taxon>Euteleostomi</taxon>
        <taxon>Actinopterygii</taxon>
        <taxon>Neopterygii</taxon>
        <taxon>Teleostei</taxon>
        <taxon>Neoteleostei</taxon>
        <taxon>Acanthomorphata</taxon>
        <taxon>Eupercaria</taxon>
        <taxon>Perciformes</taxon>
        <taxon>Cottioidei</taxon>
        <taxon>Zoarcales</taxon>
        <taxon>Zoarcidae</taxon>
        <taxon>Zoarcinae</taxon>
        <taxon>Zoarces</taxon>
    </lineage>
</organism>
<feature type="domain" description="Interferon/interleukin receptor" evidence="4">
    <location>
        <begin position="123"/>
        <end position="219"/>
    </location>
</feature>
<dbReference type="GO" id="GO:0005886">
    <property type="term" value="C:plasma membrane"/>
    <property type="evidence" value="ECO:0007669"/>
    <property type="project" value="TreeGrafter"/>
</dbReference>
<dbReference type="Pfam" id="PF01108">
    <property type="entry name" value="Tissue_fac"/>
    <property type="match status" value="1"/>
</dbReference>
<evidence type="ECO:0000259" key="4">
    <source>
        <dbReference type="Pfam" id="PF09294"/>
    </source>
</evidence>
<keyword evidence="6" id="KW-1185">Reference proteome</keyword>
<dbReference type="GO" id="GO:0004896">
    <property type="term" value="F:cytokine receptor activity"/>
    <property type="evidence" value="ECO:0007669"/>
    <property type="project" value="TreeGrafter"/>
</dbReference>
<proteinExistence type="predicted"/>
<dbReference type="Gene3D" id="2.60.40.10">
    <property type="entry name" value="Immunoglobulins"/>
    <property type="match status" value="1"/>
</dbReference>
<keyword evidence="2" id="KW-0732">Signal</keyword>
<keyword evidence="1" id="KW-1133">Transmembrane helix</keyword>
<accession>A0AAW1FT84</accession>
<keyword evidence="1" id="KW-0812">Transmembrane</keyword>
<evidence type="ECO:0000256" key="2">
    <source>
        <dbReference type="SAM" id="SignalP"/>
    </source>
</evidence>
<dbReference type="PANTHER" id="PTHR20859:SF53">
    <property type="entry name" value="INTERLEUKIN-22 RECEPTOR SUBUNIT ALPHA-1"/>
    <property type="match status" value="1"/>
</dbReference>
<dbReference type="InterPro" id="IPR013783">
    <property type="entry name" value="Ig-like_fold"/>
</dbReference>
<protein>
    <recommendedName>
        <fullName evidence="7">Interferon alpha/beta receptor 2</fullName>
    </recommendedName>
</protein>
<feature type="transmembrane region" description="Helical" evidence="1">
    <location>
        <begin position="230"/>
        <end position="257"/>
    </location>
</feature>
<name>A0AAW1FT84_ZOAVI</name>
<dbReference type="InterPro" id="IPR036116">
    <property type="entry name" value="FN3_sf"/>
</dbReference>
<evidence type="ECO:0000313" key="5">
    <source>
        <dbReference type="EMBL" id="KAK9538142.1"/>
    </source>
</evidence>